<keyword evidence="5" id="KW-0653">Protein transport</keyword>
<evidence type="ECO:0000313" key="9">
    <source>
        <dbReference type="EMBL" id="RFU61527.1"/>
    </source>
</evidence>
<evidence type="ECO:0000256" key="2">
    <source>
        <dbReference type="ARBA" id="ARBA00006602"/>
    </source>
</evidence>
<keyword evidence="9" id="KW-0966">Cell projection</keyword>
<dbReference type="PANTHER" id="PTHR34982:SF1">
    <property type="entry name" value="FLAGELLAR ASSEMBLY PROTEIN FLIH"/>
    <property type="match status" value="1"/>
</dbReference>
<evidence type="ECO:0000256" key="4">
    <source>
        <dbReference type="ARBA" id="ARBA00022795"/>
    </source>
</evidence>
<dbReference type="InterPro" id="IPR018035">
    <property type="entry name" value="Flagellar_FliH/T3SS_HrpE"/>
</dbReference>
<comment type="function">
    <text evidence="1">Needed for flagellar regrowth and assembly.</text>
</comment>
<dbReference type="SUPFAM" id="SSF160527">
    <property type="entry name" value="V-type ATPase subunit E-like"/>
    <property type="match status" value="1"/>
</dbReference>
<keyword evidence="9" id="KW-0969">Cilium</keyword>
<dbReference type="PANTHER" id="PTHR34982">
    <property type="entry name" value="YOP PROTEINS TRANSLOCATION PROTEIN L"/>
    <property type="match status" value="1"/>
</dbReference>
<evidence type="ECO:0000259" key="8">
    <source>
        <dbReference type="Pfam" id="PF02108"/>
    </source>
</evidence>
<dbReference type="Pfam" id="PF02108">
    <property type="entry name" value="FliH"/>
    <property type="match status" value="1"/>
</dbReference>
<evidence type="ECO:0000256" key="1">
    <source>
        <dbReference type="ARBA" id="ARBA00003041"/>
    </source>
</evidence>
<name>A0A372L843_9BACI</name>
<dbReference type="GO" id="GO:0005829">
    <property type="term" value="C:cytosol"/>
    <property type="evidence" value="ECO:0007669"/>
    <property type="project" value="TreeGrafter"/>
</dbReference>
<dbReference type="GO" id="GO:0015031">
    <property type="term" value="P:protein transport"/>
    <property type="evidence" value="ECO:0007669"/>
    <property type="project" value="UniProtKB-KW"/>
</dbReference>
<reference evidence="9 10" key="1">
    <citation type="submission" date="2018-08" db="EMBL/GenBank/DDBJ databases">
        <title>Bacillus chawlae sp. nov., Bacillus glennii sp. nov., and Bacillus saganii sp. nov. Isolated from the Vehicle Assembly Building at Kennedy Space Center where the Viking Spacecraft were Assembled.</title>
        <authorList>
            <person name="Seuylemezian A."/>
            <person name="Vaishampayan P."/>
        </authorList>
    </citation>
    <scope>NUCLEOTIDE SEQUENCE [LARGE SCALE GENOMIC DNA]</scope>
    <source>
        <strain evidence="9 10">V44-8</strain>
    </source>
</reference>
<keyword evidence="3" id="KW-0813">Transport</keyword>
<evidence type="ECO:0000313" key="10">
    <source>
        <dbReference type="Proteomes" id="UP000262939"/>
    </source>
</evidence>
<dbReference type="GO" id="GO:0044781">
    <property type="term" value="P:bacterial-type flagellum organization"/>
    <property type="evidence" value="ECO:0007669"/>
    <property type="project" value="UniProtKB-KW"/>
</dbReference>
<gene>
    <name evidence="9" type="primary">fliH</name>
    <name evidence="9" type="ORF">D0466_17130</name>
</gene>
<comment type="caution">
    <text evidence="9">The sequence shown here is derived from an EMBL/GenBank/DDBJ whole genome shotgun (WGS) entry which is preliminary data.</text>
</comment>
<evidence type="ECO:0000256" key="3">
    <source>
        <dbReference type="ARBA" id="ARBA00022448"/>
    </source>
</evidence>
<dbReference type="InterPro" id="IPR051472">
    <property type="entry name" value="T3SS_Stator/FliH"/>
</dbReference>
<feature type="domain" description="Flagellar assembly protein FliH/Type III secretion system HrpE" evidence="8">
    <location>
        <begin position="123"/>
        <end position="246"/>
    </location>
</feature>
<dbReference type="InterPro" id="IPR022524">
    <property type="entry name" value="FliH_Bacilli"/>
</dbReference>
<evidence type="ECO:0000256" key="6">
    <source>
        <dbReference type="ARBA" id="ARBA00023225"/>
    </source>
</evidence>
<dbReference type="NCBIfam" id="TIGR03825">
    <property type="entry name" value="FliH_bacil"/>
    <property type="match status" value="1"/>
</dbReference>
<keyword evidence="6" id="KW-1006">Bacterial flagellum protein export</keyword>
<evidence type="ECO:0000256" key="7">
    <source>
        <dbReference type="NCBIfam" id="TIGR03825"/>
    </source>
</evidence>
<keyword evidence="10" id="KW-1185">Reference proteome</keyword>
<evidence type="ECO:0000256" key="5">
    <source>
        <dbReference type="ARBA" id="ARBA00022927"/>
    </source>
</evidence>
<accession>A0A372L843</accession>
<dbReference type="Proteomes" id="UP000262939">
    <property type="component" value="Unassembled WGS sequence"/>
</dbReference>
<dbReference type="AlphaFoldDB" id="A0A372L843"/>
<organism evidence="9 10">
    <name type="scientific">Peribacillus glennii</name>
    <dbReference type="NCBI Taxonomy" id="2303991"/>
    <lineage>
        <taxon>Bacteria</taxon>
        <taxon>Bacillati</taxon>
        <taxon>Bacillota</taxon>
        <taxon>Bacilli</taxon>
        <taxon>Bacillales</taxon>
        <taxon>Bacillaceae</taxon>
        <taxon>Peribacillus</taxon>
    </lineage>
</organism>
<proteinExistence type="inferred from homology"/>
<sequence>MISLSRIIKSQYARRTDTGNKTIKIRNLEFLFQETNPGEGPVFQSTDAQLLIEKASIDAEAMVREATRKAEQIVGHAEESRRHFEEVEKPQMVQEAREQGFNEGLETGRKKGYEEWAETLEYAKQIVSASKNDYQSHIEESERTILELGIKVAERIIGNKMQDSGEVYLSLVKQAIKEARDYLDVEIHVHPDHYEYILSQKEELMSIFPKDAGLYIYPDQELPAKGCIIESAHGRIDASVDSQLDEIKQKLVEMLEGE</sequence>
<comment type="similarity">
    <text evidence="2">Belongs to the FliH family.</text>
</comment>
<protein>
    <recommendedName>
        <fullName evidence="7">Flagellar assembly protein FliH</fullName>
    </recommendedName>
</protein>
<dbReference type="EMBL" id="QVTD01000013">
    <property type="protein sequence ID" value="RFU61527.1"/>
    <property type="molecule type" value="Genomic_DNA"/>
</dbReference>
<keyword evidence="9" id="KW-0282">Flagellum</keyword>
<keyword evidence="4" id="KW-1005">Bacterial flagellum biogenesis</keyword>